<keyword evidence="6" id="KW-1185">Reference proteome</keyword>
<sequence length="314" mass="32993">MSRVAALYPNDTVTLREVGLRDGLQLVKTWPSTAAKRDWITREYDAGVRRFEVGSFLPAARFPQFADVGALIEQIDGLEGASSAALALNERGASDALETPLDEIVCVVSATEEHSQANARRSRADAVELIRTVVRLRDESANRPIVNAGIAMAFGCSIAGAVDPAEVLRLAEACLEAGADIVGIADTVGYAGPKQVGDLSAAMAKLCGGRAFIVHLHDTRGMGIANASAALDAGARVLDGSLGGLGGCPFAPGATGNVVFEDLVYLCETKGMRTGIDIERLTAVREILQSEMPGEHLYGSLVRAGPPPNLAWRP</sequence>
<dbReference type="PROSITE" id="PS50991">
    <property type="entry name" value="PYR_CT"/>
    <property type="match status" value="1"/>
</dbReference>
<dbReference type="AlphaFoldDB" id="A0AAW5R3A7"/>
<dbReference type="InterPro" id="IPR013785">
    <property type="entry name" value="Aldolase_TIM"/>
</dbReference>
<evidence type="ECO:0000259" key="4">
    <source>
        <dbReference type="PROSITE" id="PS50991"/>
    </source>
</evidence>
<evidence type="ECO:0000256" key="3">
    <source>
        <dbReference type="ARBA" id="ARBA00023239"/>
    </source>
</evidence>
<organism evidence="5 6">
    <name type="scientific">Microbaculum marinisediminis</name>
    <dbReference type="NCBI Taxonomy" id="2931392"/>
    <lineage>
        <taxon>Bacteria</taxon>
        <taxon>Pseudomonadati</taxon>
        <taxon>Pseudomonadota</taxon>
        <taxon>Alphaproteobacteria</taxon>
        <taxon>Hyphomicrobiales</taxon>
        <taxon>Tepidamorphaceae</taxon>
        <taxon>Microbaculum</taxon>
    </lineage>
</organism>
<proteinExistence type="inferred from homology"/>
<evidence type="ECO:0000256" key="1">
    <source>
        <dbReference type="ARBA" id="ARBA00009405"/>
    </source>
</evidence>
<dbReference type="PANTHER" id="PTHR42738:SF7">
    <property type="entry name" value="HYDROXYMETHYLGLUTARYL-COA LYASE"/>
    <property type="match status" value="1"/>
</dbReference>
<dbReference type="RefSeq" id="WP_261618291.1">
    <property type="nucleotide sequence ID" value="NZ_JALIDZ010000014.1"/>
</dbReference>
<dbReference type="GO" id="GO:0006552">
    <property type="term" value="P:L-leucine catabolic process"/>
    <property type="evidence" value="ECO:0007669"/>
    <property type="project" value="TreeGrafter"/>
</dbReference>
<reference evidence="5 6" key="1">
    <citation type="submission" date="2022-04" db="EMBL/GenBank/DDBJ databases">
        <authorList>
            <person name="Ye Y.-Q."/>
            <person name="Du Z.-J."/>
        </authorList>
    </citation>
    <scope>NUCLEOTIDE SEQUENCE [LARGE SCALE GENOMIC DNA]</scope>
    <source>
        <strain evidence="5 6">A6E488</strain>
    </source>
</reference>
<dbReference type="Proteomes" id="UP001320898">
    <property type="component" value="Unassembled WGS sequence"/>
</dbReference>
<dbReference type="Gene3D" id="3.20.20.70">
    <property type="entry name" value="Aldolase class I"/>
    <property type="match status" value="1"/>
</dbReference>
<dbReference type="GO" id="GO:0004419">
    <property type="term" value="F:hydroxymethylglutaryl-CoA lyase activity"/>
    <property type="evidence" value="ECO:0007669"/>
    <property type="project" value="TreeGrafter"/>
</dbReference>
<dbReference type="GO" id="GO:0046872">
    <property type="term" value="F:metal ion binding"/>
    <property type="evidence" value="ECO:0007669"/>
    <property type="project" value="UniProtKB-KW"/>
</dbReference>
<evidence type="ECO:0000313" key="5">
    <source>
        <dbReference type="EMBL" id="MCT8974702.1"/>
    </source>
</evidence>
<evidence type="ECO:0000313" key="6">
    <source>
        <dbReference type="Proteomes" id="UP001320898"/>
    </source>
</evidence>
<comment type="similarity">
    <text evidence="1">Belongs to the HMG-CoA lyase family.</text>
</comment>
<gene>
    <name evidence="5" type="ORF">MUB46_22835</name>
</gene>
<dbReference type="SUPFAM" id="SSF51569">
    <property type="entry name" value="Aldolase"/>
    <property type="match status" value="1"/>
</dbReference>
<dbReference type="EMBL" id="JALIDZ010000014">
    <property type="protein sequence ID" value="MCT8974702.1"/>
    <property type="molecule type" value="Genomic_DNA"/>
</dbReference>
<dbReference type="PANTHER" id="PTHR42738">
    <property type="entry name" value="HYDROXYMETHYLGLUTARYL-COA LYASE"/>
    <property type="match status" value="1"/>
</dbReference>
<evidence type="ECO:0000256" key="2">
    <source>
        <dbReference type="ARBA" id="ARBA00022723"/>
    </source>
</evidence>
<keyword evidence="2" id="KW-0479">Metal-binding</keyword>
<dbReference type="GO" id="GO:0046951">
    <property type="term" value="P:ketone body biosynthetic process"/>
    <property type="evidence" value="ECO:0007669"/>
    <property type="project" value="TreeGrafter"/>
</dbReference>
<accession>A0AAW5R3A7</accession>
<name>A0AAW5R3A7_9HYPH</name>
<comment type="caution">
    <text evidence="5">The sequence shown here is derived from an EMBL/GenBank/DDBJ whole genome shotgun (WGS) entry which is preliminary data.</text>
</comment>
<feature type="domain" description="Pyruvate carboxyltransferase" evidence="4">
    <location>
        <begin position="13"/>
        <end position="282"/>
    </location>
</feature>
<dbReference type="InterPro" id="IPR000891">
    <property type="entry name" value="PYR_CT"/>
</dbReference>
<dbReference type="InterPro" id="IPR043594">
    <property type="entry name" value="HMGL"/>
</dbReference>
<protein>
    <submittedName>
        <fullName evidence="5">Hydroxymethylglutaryl-CoA lyase</fullName>
    </submittedName>
</protein>
<keyword evidence="3 5" id="KW-0456">Lyase</keyword>
<dbReference type="Pfam" id="PF00682">
    <property type="entry name" value="HMGL-like"/>
    <property type="match status" value="1"/>
</dbReference>